<name>A0ABV8SY30_9GAMM</name>
<feature type="domain" description="NYN" evidence="1">
    <location>
        <begin position="35"/>
        <end position="200"/>
    </location>
</feature>
<comment type="caution">
    <text evidence="3">The sequence shown here is derived from an EMBL/GenBank/DDBJ whole genome shotgun (WGS) entry which is preliminary data.</text>
</comment>
<evidence type="ECO:0000259" key="2">
    <source>
        <dbReference type="Pfam" id="PF09722"/>
    </source>
</evidence>
<gene>
    <name evidence="3" type="ORF">ACFPN2_21385</name>
</gene>
<keyword evidence="4" id="KW-1185">Reference proteome</keyword>
<dbReference type="Gene3D" id="3.40.50.1010">
    <property type="entry name" value="5'-nuclease"/>
    <property type="match status" value="1"/>
</dbReference>
<dbReference type="Pfam" id="PF09722">
    <property type="entry name" value="Xre_MbcA_ParS_C"/>
    <property type="match status" value="1"/>
</dbReference>
<evidence type="ECO:0000313" key="3">
    <source>
        <dbReference type="EMBL" id="MFC4311655.1"/>
    </source>
</evidence>
<dbReference type="InterPro" id="IPR021139">
    <property type="entry name" value="NYN"/>
</dbReference>
<evidence type="ECO:0000259" key="1">
    <source>
        <dbReference type="Pfam" id="PF01936"/>
    </source>
</evidence>
<sequence length="306" mass="34750">MRSAGEGVPCIRTRAYIDGYNLYYGCLKRSADKWLDPRALIECILPTILHESHGQPIGHRCYPRTFKFFTAPILEAFAKSNDSITCQWHYHSALQAHLRGDLQIIQGYYDARPARAYRWERGRPARTCERIEIWRLEEKQSDVALALHAYSDAIRGHVDQVIFITNDTDVVPALERLREDTSVIVGLIAPIRRGRGSVNAALERCAHWTRKHIGDEELARSQLPVRVRGRAGVIHKPISWYPRPDLLAPIFEEARRVKGSAGGARRWLNLPCAHLGGRIPIEMCADDGAALELKAYMSRYAEEFGI</sequence>
<dbReference type="RefSeq" id="WP_380600382.1">
    <property type="nucleotide sequence ID" value="NZ_JBHSDU010000010.1"/>
</dbReference>
<proteinExistence type="predicted"/>
<protein>
    <submittedName>
        <fullName evidence="3">NYN domain-containing protein</fullName>
    </submittedName>
</protein>
<evidence type="ECO:0000313" key="4">
    <source>
        <dbReference type="Proteomes" id="UP001595904"/>
    </source>
</evidence>
<accession>A0ABV8SY30</accession>
<dbReference type="Proteomes" id="UP001595904">
    <property type="component" value="Unassembled WGS sequence"/>
</dbReference>
<reference evidence="4" key="1">
    <citation type="journal article" date="2019" name="Int. J. Syst. Evol. Microbiol.">
        <title>The Global Catalogue of Microorganisms (GCM) 10K type strain sequencing project: providing services to taxonomists for standard genome sequencing and annotation.</title>
        <authorList>
            <consortium name="The Broad Institute Genomics Platform"/>
            <consortium name="The Broad Institute Genome Sequencing Center for Infectious Disease"/>
            <person name="Wu L."/>
            <person name="Ma J."/>
        </authorList>
    </citation>
    <scope>NUCLEOTIDE SEQUENCE [LARGE SCALE GENOMIC DNA]</scope>
    <source>
        <strain evidence="4">CGMCC 1.10759</strain>
    </source>
</reference>
<dbReference type="Pfam" id="PF01936">
    <property type="entry name" value="NYN"/>
    <property type="match status" value="1"/>
</dbReference>
<organism evidence="3 4">
    <name type="scientific">Steroidobacter flavus</name>
    <dbReference type="NCBI Taxonomy" id="1842136"/>
    <lineage>
        <taxon>Bacteria</taxon>
        <taxon>Pseudomonadati</taxon>
        <taxon>Pseudomonadota</taxon>
        <taxon>Gammaproteobacteria</taxon>
        <taxon>Steroidobacterales</taxon>
        <taxon>Steroidobacteraceae</taxon>
        <taxon>Steroidobacter</taxon>
    </lineage>
</organism>
<dbReference type="CDD" id="cd18722">
    <property type="entry name" value="PIN_NicB-like"/>
    <property type="match status" value="1"/>
</dbReference>
<feature type="domain" description="Antitoxin Xre/MbcA/ParS-like toxin-binding" evidence="2">
    <location>
        <begin position="254"/>
        <end position="289"/>
    </location>
</feature>
<dbReference type="EMBL" id="JBHSDU010000010">
    <property type="protein sequence ID" value="MFC4311655.1"/>
    <property type="molecule type" value="Genomic_DNA"/>
</dbReference>
<dbReference type="InterPro" id="IPR024467">
    <property type="entry name" value="Xre/MbcA/ParS-like_toxin-bd"/>
</dbReference>